<accession>A0A2U8WA81</accession>
<dbReference type="EMBL" id="CP029550">
    <property type="protein sequence ID" value="AWN42518.1"/>
    <property type="molecule type" value="Genomic_DNA"/>
</dbReference>
<organism evidence="1 2">
    <name type="scientific">Methylobacterium durans</name>
    <dbReference type="NCBI Taxonomy" id="2202825"/>
    <lineage>
        <taxon>Bacteria</taxon>
        <taxon>Pseudomonadati</taxon>
        <taxon>Pseudomonadota</taxon>
        <taxon>Alphaproteobacteria</taxon>
        <taxon>Hyphomicrobiales</taxon>
        <taxon>Methylobacteriaceae</taxon>
        <taxon>Methylobacterium</taxon>
    </lineage>
</organism>
<dbReference type="RefSeq" id="WP_109892478.1">
    <property type="nucleotide sequence ID" value="NZ_CP029550.1"/>
</dbReference>
<dbReference type="OrthoDB" id="7970959at2"/>
<gene>
    <name evidence="1" type="ORF">DK389_20955</name>
</gene>
<keyword evidence="2" id="KW-1185">Reference proteome</keyword>
<name>A0A2U8WA81_9HYPH</name>
<evidence type="ECO:0000313" key="2">
    <source>
        <dbReference type="Proteomes" id="UP000245926"/>
    </source>
</evidence>
<reference evidence="2" key="1">
    <citation type="submission" date="2018-05" db="EMBL/GenBank/DDBJ databases">
        <title>Complete Genome Sequence of Methylobacterium sp. 17SD2-17.</title>
        <authorList>
            <person name="Srinivasan S."/>
        </authorList>
    </citation>
    <scope>NUCLEOTIDE SEQUENCE [LARGE SCALE GENOMIC DNA]</scope>
    <source>
        <strain evidence="2">17SD2-17</strain>
    </source>
</reference>
<evidence type="ECO:0000313" key="1">
    <source>
        <dbReference type="EMBL" id="AWN42518.1"/>
    </source>
</evidence>
<proteinExistence type="predicted"/>
<sequence length="450" mass="48276">MPEPGGAAGPPSVEEIQQAMRAIATVCPAEARPILTVLLGNLLSASQAGGIVQSKLEGLDVSLRKHLRQVWLDGVVVPLVRTRNELQRATFSAMPVLRDPRDVSDVLAAVRRIASEVPELTTAQEHLAKAVRYLEAVPVLMRAMADLEGRTFRMGAGRWRASGYGSGERDTARRRQVRSAEQAFRRAARNALAPLARDLTDAVFACTLAAANGPPFTRTAPELLAPPVGGLRARSREVPAWRLRVIEGLQADLWNGGLGAALEALLRRHPGIEVRGVGVTREGDVSGLARISLARGSIKFALTARFDLQVGSLEQDAADLVVAGRRTPRASRAELEACLDRLLPPEFDTGPFRLMHRILDGDGGEDLALDPYGEDELVIACAAGGRVPPDFVGWLVEAADEEGVALKVASDETGLLIGELARHGFAWADGKERRFMTRPASPPWAAGTAP</sequence>
<dbReference type="Proteomes" id="UP000245926">
    <property type="component" value="Chromosome"/>
</dbReference>
<dbReference type="AlphaFoldDB" id="A0A2U8WA81"/>
<protein>
    <submittedName>
        <fullName evidence="1">Uncharacterized protein</fullName>
    </submittedName>
</protein>
<dbReference type="KEGG" id="mets:DK389_20955"/>